<keyword evidence="4 5" id="KW-0804">Transcription</keyword>
<keyword evidence="3 5" id="KW-0346">Stress response</keyword>
<keyword evidence="1 5" id="KW-0678">Repressor</keyword>
<gene>
    <name evidence="5 8" type="primary">hrcA</name>
    <name evidence="8" type="ORF">VCB98_08380</name>
</gene>
<dbReference type="InterPro" id="IPR002571">
    <property type="entry name" value="HrcA"/>
</dbReference>
<dbReference type="Pfam" id="PF03444">
    <property type="entry name" value="WHD_HrcA"/>
    <property type="match status" value="1"/>
</dbReference>
<dbReference type="EMBL" id="JAYGII010000015">
    <property type="protein sequence ID" value="MEA5445833.1"/>
    <property type="molecule type" value="Genomic_DNA"/>
</dbReference>
<keyword evidence="2 5" id="KW-0805">Transcription regulation</keyword>
<dbReference type="SUPFAM" id="SSF55781">
    <property type="entry name" value="GAF domain-like"/>
    <property type="match status" value="1"/>
</dbReference>
<dbReference type="AlphaFoldDB" id="A0AAP6JF31"/>
<proteinExistence type="inferred from homology"/>
<dbReference type="PIRSF" id="PIRSF005485">
    <property type="entry name" value="HrcA"/>
    <property type="match status" value="1"/>
</dbReference>
<comment type="similarity">
    <text evidence="5">Belongs to the HrcA family.</text>
</comment>
<comment type="caution">
    <text evidence="8">The sequence shown here is derived from an EMBL/GenBank/DDBJ whole genome shotgun (WGS) entry which is preliminary data.</text>
</comment>
<comment type="function">
    <text evidence="5">Negative regulator of class I heat shock genes (grpE-dnaK-dnaJ and groELS operons). Prevents heat-shock induction of these operons.</text>
</comment>
<sequence length="352" mass="39463">MRHEAMDIQLSTRAQHLLKTLVERYIHEGQPVGSRSLSRQSGLELSPASVRNVMADLEEMGFVQSPHTSAGRIPTVKGYRFFVDTLLTVRKLTRREVSRLELGLRNQDGDFQNLVSSASTLLSGVTRLAGVVTLPRRERATWQQIEFLPLSESRVLAVVVFSDQDVQNRILHLESGYDRDQLQKAANYLNAQFAGRDLTEVRRALLEEMQQARKSMNELMLTAIKMAGEVFDDGDVNQNGYVMAGETNLMEFAELSDVEKLRRLFEAFNQKRDILHLLDQAIAADGVQIFIGEESGYRVLDDCSVVTAPYGAEDEVVGVLGVIGPTRMAYERVIPIVDMTARLLGHALNSRQ</sequence>
<dbReference type="Proteomes" id="UP001302316">
    <property type="component" value="Unassembled WGS sequence"/>
</dbReference>
<dbReference type="SUPFAM" id="SSF46785">
    <property type="entry name" value="Winged helix' DNA-binding domain"/>
    <property type="match status" value="1"/>
</dbReference>
<evidence type="ECO:0000313" key="9">
    <source>
        <dbReference type="Proteomes" id="UP001302316"/>
    </source>
</evidence>
<dbReference type="GO" id="GO:0045892">
    <property type="term" value="P:negative regulation of DNA-templated transcription"/>
    <property type="evidence" value="ECO:0007669"/>
    <property type="project" value="UniProtKB-UniRule"/>
</dbReference>
<protein>
    <recommendedName>
        <fullName evidence="5">Heat-inducible transcription repressor HrcA</fullName>
    </recommendedName>
</protein>
<dbReference type="PANTHER" id="PTHR34824:SF1">
    <property type="entry name" value="HEAT-INDUCIBLE TRANSCRIPTION REPRESSOR HRCA"/>
    <property type="match status" value="1"/>
</dbReference>
<dbReference type="InterPro" id="IPR023120">
    <property type="entry name" value="WHTH_transcript_rep_HrcA_IDD"/>
</dbReference>
<evidence type="ECO:0000256" key="5">
    <source>
        <dbReference type="HAMAP-Rule" id="MF_00081"/>
    </source>
</evidence>
<reference evidence="8 9" key="1">
    <citation type="submission" date="2023-12" db="EMBL/GenBank/DDBJ databases">
        <title>Whole-genome sequencing of halo(alkali)philic microorganisms from hypersaline lakes.</title>
        <authorList>
            <person name="Sorokin D.Y."/>
            <person name="Merkel A.Y."/>
            <person name="Messina E."/>
            <person name="Yakimov M."/>
        </authorList>
    </citation>
    <scope>NUCLEOTIDE SEQUENCE [LARGE SCALE GENOMIC DNA]</scope>
    <source>
        <strain evidence="8 9">AB-CW1</strain>
    </source>
</reference>
<dbReference type="HAMAP" id="MF_00081">
    <property type="entry name" value="HrcA"/>
    <property type="match status" value="1"/>
</dbReference>
<feature type="domain" description="Winged helix-turn-helix transcription repressor HrcA DNA-binding" evidence="7">
    <location>
        <begin position="10"/>
        <end position="81"/>
    </location>
</feature>
<dbReference type="RefSeq" id="WP_346051650.1">
    <property type="nucleotide sequence ID" value="NZ_JAYGII010000015.1"/>
</dbReference>
<dbReference type="Pfam" id="PF01628">
    <property type="entry name" value="HrcA"/>
    <property type="match status" value="1"/>
</dbReference>
<feature type="domain" description="Heat-inducible transcription repressor HrcA C-terminal" evidence="6">
    <location>
        <begin position="113"/>
        <end position="334"/>
    </location>
</feature>
<dbReference type="InterPro" id="IPR029016">
    <property type="entry name" value="GAF-like_dom_sf"/>
</dbReference>
<name>A0AAP6JF31_9GAMM</name>
<dbReference type="Gene3D" id="1.10.10.10">
    <property type="entry name" value="Winged helix-like DNA-binding domain superfamily/Winged helix DNA-binding domain"/>
    <property type="match status" value="1"/>
</dbReference>
<evidence type="ECO:0000259" key="6">
    <source>
        <dbReference type="Pfam" id="PF01628"/>
    </source>
</evidence>
<keyword evidence="9" id="KW-1185">Reference proteome</keyword>
<evidence type="ECO:0000256" key="2">
    <source>
        <dbReference type="ARBA" id="ARBA00023015"/>
    </source>
</evidence>
<evidence type="ECO:0000256" key="4">
    <source>
        <dbReference type="ARBA" id="ARBA00023163"/>
    </source>
</evidence>
<dbReference type="GO" id="GO:0003677">
    <property type="term" value="F:DNA binding"/>
    <property type="evidence" value="ECO:0007669"/>
    <property type="project" value="InterPro"/>
</dbReference>
<dbReference type="PANTHER" id="PTHR34824">
    <property type="entry name" value="HEAT-INDUCIBLE TRANSCRIPTION REPRESSOR HRCA"/>
    <property type="match status" value="1"/>
</dbReference>
<accession>A0AAP6JF31</accession>
<dbReference type="InterPro" id="IPR021153">
    <property type="entry name" value="HrcA_C"/>
</dbReference>
<dbReference type="NCBIfam" id="TIGR00331">
    <property type="entry name" value="hrcA"/>
    <property type="match status" value="1"/>
</dbReference>
<dbReference type="InterPro" id="IPR005104">
    <property type="entry name" value="WHTH_HrcA_DNA-bd"/>
</dbReference>
<evidence type="ECO:0000256" key="1">
    <source>
        <dbReference type="ARBA" id="ARBA00022491"/>
    </source>
</evidence>
<evidence type="ECO:0000256" key="3">
    <source>
        <dbReference type="ARBA" id="ARBA00023016"/>
    </source>
</evidence>
<dbReference type="InterPro" id="IPR036390">
    <property type="entry name" value="WH_DNA-bd_sf"/>
</dbReference>
<organism evidence="8 9">
    <name type="scientific">Natronospira elongata</name>
    <dbReference type="NCBI Taxonomy" id="3110268"/>
    <lineage>
        <taxon>Bacteria</taxon>
        <taxon>Pseudomonadati</taxon>
        <taxon>Pseudomonadota</taxon>
        <taxon>Gammaproteobacteria</taxon>
        <taxon>Natronospirales</taxon>
        <taxon>Natronospiraceae</taxon>
        <taxon>Natronospira</taxon>
    </lineage>
</organism>
<evidence type="ECO:0000259" key="7">
    <source>
        <dbReference type="Pfam" id="PF03444"/>
    </source>
</evidence>
<dbReference type="Gene3D" id="3.30.450.40">
    <property type="match status" value="1"/>
</dbReference>
<evidence type="ECO:0000313" key="8">
    <source>
        <dbReference type="EMBL" id="MEA5445833.1"/>
    </source>
</evidence>
<dbReference type="InterPro" id="IPR036388">
    <property type="entry name" value="WH-like_DNA-bd_sf"/>
</dbReference>
<dbReference type="Gene3D" id="3.30.390.60">
    <property type="entry name" value="Heat-inducible transcription repressor hrca homolog, domain 3"/>
    <property type="match status" value="1"/>
</dbReference>